<dbReference type="InterPro" id="IPR009061">
    <property type="entry name" value="DNA-bd_dom_put_sf"/>
</dbReference>
<evidence type="ECO:0000256" key="2">
    <source>
        <dbReference type="ARBA" id="ARBA00023125"/>
    </source>
</evidence>
<dbReference type="Gene3D" id="1.10.1660.10">
    <property type="match status" value="1"/>
</dbReference>
<protein>
    <submittedName>
        <fullName evidence="5">MerR family transcriptional regulator</fullName>
    </submittedName>
</protein>
<dbReference type="PANTHER" id="PTHR30204:SF94">
    <property type="entry name" value="HEAVY METAL-DEPENDENT TRANSCRIPTIONAL REGULATOR HI_0293-RELATED"/>
    <property type="match status" value="1"/>
</dbReference>
<dbReference type="SMART" id="SM00422">
    <property type="entry name" value="HTH_MERR"/>
    <property type="match status" value="1"/>
</dbReference>
<keyword evidence="1" id="KW-0805">Transcription regulation</keyword>
<dbReference type="EMBL" id="JACOQL010000005">
    <property type="protein sequence ID" value="MBC9248354.1"/>
    <property type="molecule type" value="Genomic_DNA"/>
</dbReference>
<dbReference type="InterPro" id="IPR000551">
    <property type="entry name" value="MerR-type_HTH_dom"/>
</dbReference>
<evidence type="ECO:0000256" key="1">
    <source>
        <dbReference type="ARBA" id="ARBA00023015"/>
    </source>
</evidence>
<dbReference type="PANTHER" id="PTHR30204">
    <property type="entry name" value="REDOX-CYCLING DRUG-SENSING TRANSCRIPTIONAL ACTIVATOR SOXR"/>
    <property type="match status" value="1"/>
</dbReference>
<proteinExistence type="predicted"/>
<evidence type="ECO:0000313" key="5">
    <source>
        <dbReference type="EMBL" id="MBC9248354.1"/>
    </source>
</evidence>
<dbReference type="PROSITE" id="PS50937">
    <property type="entry name" value="HTH_MERR_2"/>
    <property type="match status" value="1"/>
</dbReference>
<accession>A0A926GJH5</accession>
<dbReference type="InterPro" id="IPR047057">
    <property type="entry name" value="MerR_fam"/>
</dbReference>
<dbReference type="PROSITE" id="PS00552">
    <property type="entry name" value="HTH_MERR_1"/>
    <property type="match status" value="1"/>
</dbReference>
<feature type="domain" description="HTH merR-type" evidence="4">
    <location>
        <begin position="1"/>
        <end position="69"/>
    </location>
</feature>
<keyword evidence="2" id="KW-0238">DNA-binding</keyword>
<name>A0A926GJH5_9RHOB</name>
<organism evidence="5 6">
    <name type="scientific">Paracoccus amoyensis</name>
    <dbReference type="NCBI Taxonomy" id="2760093"/>
    <lineage>
        <taxon>Bacteria</taxon>
        <taxon>Pseudomonadati</taxon>
        <taxon>Pseudomonadota</taxon>
        <taxon>Alphaproteobacteria</taxon>
        <taxon>Rhodobacterales</taxon>
        <taxon>Paracoccaceae</taxon>
        <taxon>Paracoccus</taxon>
    </lineage>
</organism>
<reference evidence="5" key="1">
    <citation type="submission" date="2020-08" db="EMBL/GenBank/DDBJ databases">
        <title>Paracoccus amoyensis sp. nov., isolated from the surface seawater at coast of Xiamen, Fujian.</title>
        <authorList>
            <person name="Lyu L."/>
        </authorList>
    </citation>
    <scope>NUCLEOTIDE SEQUENCE</scope>
    <source>
        <strain evidence="5">11-3</strain>
    </source>
</reference>
<dbReference type="Proteomes" id="UP000608594">
    <property type="component" value="Unassembled WGS sequence"/>
</dbReference>
<dbReference type="PRINTS" id="PR00040">
    <property type="entry name" value="HTHMERR"/>
</dbReference>
<dbReference type="AlphaFoldDB" id="A0A926GJH5"/>
<evidence type="ECO:0000313" key="6">
    <source>
        <dbReference type="Proteomes" id="UP000608594"/>
    </source>
</evidence>
<evidence type="ECO:0000256" key="3">
    <source>
        <dbReference type="ARBA" id="ARBA00023163"/>
    </source>
</evidence>
<dbReference type="GO" id="GO:0003677">
    <property type="term" value="F:DNA binding"/>
    <property type="evidence" value="ECO:0007669"/>
    <property type="project" value="UniProtKB-KW"/>
</dbReference>
<gene>
    <name evidence="5" type="ORF">H4P12_16930</name>
</gene>
<sequence>MKIGELAVQTGLSNSRIRYYERIGLLKAVERMPNGYRRYLEEAVVILNLIVMAQDAGFSLEEIQSLVPDDLSRWDHELLAQALSRKIAEIEVQQAQLAASKAKLLAITDGIANRPEGLSCADNSKRVLSLVPINTFEDR</sequence>
<evidence type="ECO:0000259" key="4">
    <source>
        <dbReference type="PROSITE" id="PS50937"/>
    </source>
</evidence>
<dbReference type="SUPFAM" id="SSF46955">
    <property type="entry name" value="Putative DNA-binding domain"/>
    <property type="match status" value="1"/>
</dbReference>
<keyword evidence="6" id="KW-1185">Reference proteome</keyword>
<keyword evidence="3" id="KW-0804">Transcription</keyword>
<comment type="caution">
    <text evidence="5">The sequence shown here is derived from an EMBL/GenBank/DDBJ whole genome shotgun (WGS) entry which is preliminary data.</text>
</comment>
<dbReference type="Pfam" id="PF13411">
    <property type="entry name" value="MerR_1"/>
    <property type="match status" value="1"/>
</dbReference>
<dbReference type="GO" id="GO:0003700">
    <property type="term" value="F:DNA-binding transcription factor activity"/>
    <property type="evidence" value="ECO:0007669"/>
    <property type="project" value="InterPro"/>
</dbReference>